<name>A0A1R1YIV6_9FUNG</name>
<gene>
    <name evidence="1" type="ORF">AYI69_g3866</name>
</gene>
<dbReference type="Proteomes" id="UP000187429">
    <property type="component" value="Unassembled WGS sequence"/>
</dbReference>
<evidence type="ECO:0000313" key="1">
    <source>
        <dbReference type="EMBL" id="OMJ26725.1"/>
    </source>
</evidence>
<dbReference type="EMBL" id="LSSM01001394">
    <property type="protein sequence ID" value="OMJ26725.1"/>
    <property type="molecule type" value="Genomic_DNA"/>
</dbReference>
<sequence length="69" mass="8580">MQSFKKKLSKDEIEFLRRVWWSYYIHENGSYLFSLRYPPYQEMDICVNYPTNDFFWKYGGQVAECYLQK</sequence>
<protein>
    <recommendedName>
        <fullName evidence="3">Transcription factor domain-containing protein</fullName>
    </recommendedName>
</protein>
<accession>A0A1R1YIV6</accession>
<comment type="caution">
    <text evidence="1">The sequence shown here is derived from an EMBL/GenBank/DDBJ whole genome shotgun (WGS) entry which is preliminary data.</text>
</comment>
<evidence type="ECO:0000313" key="2">
    <source>
        <dbReference type="Proteomes" id="UP000187429"/>
    </source>
</evidence>
<keyword evidence="2" id="KW-1185">Reference proteome</keyword>
<organism evidence="1 2">
    <name type="scientific">Smittium culicis</name>
    <dbReference type="NCBI Taxonomy" id="133412"/>
    <lineage>
        <taxon>Eukaryota</taxon>
        <taxon>Fungi</taxon>
        <taxon>Fungi incertae sedis</taxon>
        <taxon>Zoopagomycota</taxon>
        <taxon>Kickxellomycotina</taxon>
        <taxon>Harpellomycetes</taxon>
        <taxon>Harpellales</taxon>
        <taxon>Legeriomycetaceae</taxon>
        <taxon>Smittium</taxon>
    </lineage>
</organism>
<proteinExistence type="predicted"/>
<dbReference type="AlphaFoldDB" id="A0A1R1YIV6"/>
<reference evidence="2" key="1">
    <citation type="submission" date="2017-01" db="EMBL/GenBank/DDBJ databases">
        <authorList>
            <person name="Wang Y."/>
            <person name="White M."/>
            <person name="Kvist S."/>
            <person name="Moncalvo J.-M."/>
        </authorList>
    </citation>
    <scope>NUCLEOTIDE SEQUENCE [LARGE SCALE GENOMIC DNA]</scope>
    <source>
        <strain evidence="2">ID-206-W2</strain>
    </source>
</reference>
<evidence type="ECO:0008006" key="3">
    <source>
        <dbReference type="Google" id="ProtNLM"/>
    </source>
</evidence>